<evidence type="ECO:0000256" key="1">
    <source>
        <dbReference type="ARBA" id="ARBA00022484"/>
    </source>
</evidence>
<dbReference type="GO" id="GO:0003968">
    <property type="term" value="F:RNA-directed RNA polymerase activity"/>
    <property type="evidence" value="ECO:0007669"/>
    <property type="project" value="UniProtKB-KW"/>
</dbReference>
<organism evidence="6">
    <name type="scientific">Red panda associated partitivirus</name>
    <dbReference type="NCBI Taxonomy" id="2864004"/>
    <lineage>
        <taxon>Viruses</taxon>
        <taxon>Riboviria</taxon>
        <taxon>Orthornavirae</taxon>
        <taxon>Pisuviricota</taxon>
        <taxon>Duplopiviricetes</taxon>
        <taxon>Durnavirales</taxon>
        <taxon>Partitiviridae</taxon>
    </lineage>
</organism>
<sequence length="742" mass="86273">MPFNTIRNYLAERLLRVKKEWQTYMKHDSDPEQTLQSYADSDFDRYRRALQFLPTLEEKRHMLQSEYDTLVSAMKIENETKHQPYELHQPVPSDLPYREDRLPAPGIRSVPLMYHSGHVIHADPATSRPLDPDFDTDAAESYIPGDIDFGPDIDPLLYNLIVTRYPCYLPAVNKYCRPAGTTDATFRDFNKPQKPSAPIDPARKEHVLSHVFRFLDATPFLPLHFVDTQYCKTPLVTGTGYHNRFSYKMKAHARYSRPDQYSDRPTSKGYFYNATYENARTLIHRIKSDGLPFNMHFFPEDRDPTDDEIQLYIDKCNDFFNDYPTLLFTRNHISQRDGTLKVRPVYAVDDLFIIIELMLTFPLLVQARKPSCCIMYGLETVRGSNHYLDALARSYSTFFTIDWSGYDQHLPRVITDLYYSDFLRRLIVISHGYQPTYDYPTYPDLDDHKLYERMDNLLHFLHLWYNNMTFLSVDGYAYRRTSCGVPSGLYNTQYLDSFGNIFLLVDAMIEFGFTDDEISSFVLFVLGDDNTALLPIDISRVHKFLTFLETYALSRYNMTLSLTKSVLTTLRSKIETLGYQCNHGNPLRDINKLAAQLVYPENGLKPHTMSARAVGIAYASAGSDPKFHSFCQDVYNIYRSHYRPDPRMTLSLRRHVYRDMEDILPELDSDTLPPFPSLYEIRSLYSQYAGPLSFAPKWNYAHFVNHPDVIPPSAKTMRDYELEHSLQVRQAPTFATVVSTQT</sequence>
<evidence type="ECO:0000259" key="5">
    <source>
        <dbReference type="Pfam" id="PF00680"/>
    </source>
</evidence>
<keyword evidence="1 6" id="KW-0696">RNA-directed RNA polymerase</keyword>
<accession>A0A8K1HHF5</accession>
<dbReference type="EMBL" id="MZ556296">
    <property type="protein sequence ID" value="UBJ26018.1"/>
    <property type="molecule type" value="Genomic_RNA"/>
</dbReference>
<reference evidence="6" key="1">
    <citation type="submission" date="2021-07" db="EMBL/GenBank/DDBJ databases">
        <title>Communication and adaptive evolution of viruses within giant pandas and their associated organisms in a local ecological environment.</title>
        <authorList>
            <person name="Zhao M."/>
            <person name="Liu S."/>
            <person name="Zhang W."/>
        </authorList>
    </citation>
    <scope>NUCLEOTIDE SEQUENCE</scope>
    <source>
        <strain evidence="6">Rpf282sm01-12</strain>
    </source>
</reference>
<dbReference type="GO" id="GO:0003723">
    <property type="term" value="F:RNA binding"/>
    <property type="evidence" value="ECO:0007669"/>
    <property type="project" value="InterPro"/>
</dbReference>
<dbReference type="GO" id="GO:0006351">
    <property type="term" value="P:DNA-templated transcription"/>
    <property type="evidence" value="ECO:0007669"/>
    <property type="project" value="InterPro"/>
</dbReference>
<keyword evidence="4" id="KW-0693">Viral RNA replication</keyword>
<keyword evidence="2" id="KW-0808">Transferase</keyword>
<evidence type="ECO:0000256" key="3">
    <source>
        <dbReference type="ARBA" id="ARBA00022695"/>
    </source>
</evidence>
<evidence type="ECO:0000256" key="4">
    <source>
        <dbReference type="ARBA" id="ARBA00022953"/>
    </source>
</evidence>
<keyword evidence="3" id="KW-0548">Nucleotidyltransferase</keyword>
<dbReference type="SUPFAM" id="SSF56672">
    <property type="entry name" value="DNA/RNA polymerases"/>
    <property type="match status" value="1"/>
</dbReference>
<protein>
    <submittedName>
        <fullName evidence="6">RNA-dependent RNA polymerase</fullName>
    </submittedName>
</protein>
<dbReference type="InterPro" id="IPR001205">
    <property type="entry name" value="RNA-dir_pol_C"/>
</dbReference>
<name>A0A8K1HHF5_9VIRU</name>
<proteinExistence type="predicted"/>
<dbReference type="InterPro" id="IPR043502">
    <property type="entry name" value="DNA/RNA_pol_sf"/>
</dbReference>
<dbReference type="Pfam" id="PF00680">
    <property type="entry name" value="RdRP_1"/>
    <property type="match status" value="1"/>
</dbReference>
<feature type="domain" description="RNA-directed RNA polymerase C-terminal" evidence="5">
    <location>
        <begin position="365"/>
        <end position="628"/>
    </location>
</feature>
<evidence type="ECO:0000256" key="2">
    <source>
        <dbReference type="ARBA" id="ARBA00022679"/>
    </source>
</evidence>
<evidence type="ECO:0000313" key="6">
    <source>
        <dbReference type="EMBL" id="UBJ26018.1"/>
    </source>
</evidence>